<feature type="compositionally biased region" description="Low complexity" evidence="2">
    <location>
        <begin position="133"/>
        <end position="143"/>
    </location>
</feature>
<keyword evidence="5" id="KW-1185">Reference proteome</keyword>
<name>A0AAD4PXM0_9EURO</name>
<dbReference type="Pfam" id="PF09631">
    <property type="entry name" value="Sen15"/>
    <property type="match status" value="1"/>
</dbReference>
<keyword evidence="1" id="KW-0819">tRNA processing</keyword>
<proteinExistence type="predicted"/>
<dbReference type="FunFam" id="3.40.1350.10:FF:000012">
    <property type="entry name" value="Probable tRNA-splicing endonuclease subunit sen-15"/>
    <property type="match status" value="1"/>
</dbReference>
<dbReference type="SUPFAM" id="SSF53032">
    <property type="entry name" value="tRNA-intron endonuclease catalytic domain-like"/>
    <property type="match status" value="1"/>
</dbReference>
<comment type="caution">
    <text evidence="4">The sequence shown here is derived from an EMBL/GenBank/DDBJ whole genome shotgun (WGS) entry which is preliminary data.</text>
</comment>
<feature type="non-terminal residue" evidence="4">
    <location>
        <position position="1"/>
    </location>
</feature>
<dbReference type="GO" id="GO:0000214">
    <property type="term" value="C:tRNA-intron endonuclease complex"/>
    <property type="evidence" value="ECO:0007669"/>
    <property type="project" value="InterPro"/>
</dbReference>
<dbReference type="InterPro" id="IPR018593">
    <property type="entry name" value="tRNA-endonuc_su_Sen15"/>
</dbReference>
<dbReference type="PANTHER" id="PTHR28518:SF1">
    <property type="entry name" value="TRNA-SPLICING ENDONUCLEASE SUBUNIT SEN15"/>
    <property type="match status" value="1"/>
</dbReference>
<dbReference type="GO" id="GO:0000213">
    <property type="term" value="F:tRNA-intron lyase activity"/>
    <property type="evidence" value="ECO:0007669"/>
    <property type="project" value="TreeGrafter"/>
</dbReference>
<dbReference type="EMBL" id="JAJTJA010000010">
    <property type="protein sequence ID" value="KAH8692868.1"/>
    <property type="molecule type" value="Genomic_DNA"/>
</dbReference>
<feature type="non-terminal residue" evidence="4">
    <location>
        <position position="212"/>
    </location>
</feature>
<dbReference type="AlphaFoldDB" id="A0AAD4PXM0"/>
<evidence type="ECO:0000313" key="4">
    <source>
        <dbReference type="EMBL" id="KAH8692868.1"/>
    </source>
</evidence>
<dbReference type="PANTHER" id="PTHR28518">
    <property type="entry name" value="TRNA-SPLICING ENDONUCLEASE SUBUNIT SEN15"/>
    <property type="match status" value="1"/>
</dbReference>
<dbReference type="InterPro" id="IPR042777">
    <property type="entry name" value="Sen15_fungi"/>
</dbReference>
<dbReference type="GO" id="GO:0000379">
    <property type="term" value="P:tRNA-type intron splice site recognition and cleavage"/>
    <property type="evidence" value="ECO:0007669"/>
    <property type="project" value="InterPro"/>
</dbReference>
<evidence type="ECO:0000313" key="5">
    <source>
        <dbReference type="Proteomes" id="UP001201262"/>
    </source>
</evidence>
<evidence type="ECO:0000256" key="2">
    <source>
        <dbReference type="SAM" id="MobiDB-lite"/>
    </source>
</evidence>
<sequence>PPLSALTTLISQTSSDPVSALTTQVLHNLQHQHLWTSLQTNQIHNPATERTSGISGVHDDHELATLPTSTLISGIPPHRVYTHPDEQLYLLELGLREEDIPAERMFVLSSTQGQSWTLRKLAAVFDSLPAVEPSPNNSSPLNKSSDDKERTEEEEKKAAKLAKYFERKEQAGKSKEWGGKRLLFAMVDRLVGGDGTVVYYIFQEGHVKPRQN</sequence>
<dbReference type="RefSeq" id="XP_046068741.1">
    <property type="nucleotide sequence ID" value="XM_046210031.1"/>
</dbReference>
<dbReference type="Proteomes" id="UP001201262">
    <property type="component" value="Unassembled WGS sequence"/>
</dbReference>
<feature type="compositionally biased region" description="Basic and acidic residues" evidence="2">
    <location>
        <begin position="144"/>
        <end position="155"/>
    </location>
</feature>
<organism evidence="4 5">
    <name type="scientific">Talaromyces proteolyticus</name>
    <dbReference type="NCBI Taxonomy" id="1131652"/>
    <lineage>
        <taxon>Eukaryota</taxon>
        <taxon>Fungi</taxon>
        <taxon>Dikarya</taxon>
        <taxon>Ascomycota</taxon>
        <taxon>Pezizomycotina</taxon>
        <taxon>Eurotiomycetes</taxon>
        <taxon>Eurotiomycetidae</taxon>
        <taxon>Eurotiales</taxon>
        <taxon>Trichocomaceae</taxon>
        <taxon>Talaromyces</taxon>
        <taxon>Talaromyces sect. Bacilispori</taxon>
    </lineage>
</organism>
<dbReference type="InterPro" id="IPR036167">
    <property type="entry name" value="tRNA_intron_Endo_cat-like_sf"/>
</dbReference>
<accession>A0AAD4PXM0</accession>
<feature type="domain" description="tRNA-splicing endonuclease subunit Sen15" evidence="3">
    <location>
        <begin position="157"/>
        <end position="212"/>
    </location>
</feature>
<reference evidence="4" key="1">
    <citation type="submission" date="2021-12" db="EMBL/GenBank/DDBJ databases">
        <title>Convergent genome expansion in fungi linked to evolution of root-endophyte symbiosis.</title>
        <authorList>
            <consortium name="DOE Joint Genome Institute"/>
            <person name="Ke Y.-H."/>
            <person name="Bonito G."/>
            <person name="Liao H.-L."/>
            <person name="Looney B."/>
            <person name="Rojas-Flechas A."/>
            <person name="Nash J."/>
            <person name="Hameed K."/>
            <person name="Schadt C."/>
            <person name="Martin F."/>
            <person name="Crous P.W."/>
            <person name="Miettinen O."/>
            <person name="Magnuson J.K."/>
            <person name="Labbe J."/>
            <person name="Jacobson D."/>
            <person name="Doktycz M.J."/>
            <person name="Veneault-Fourrey C."/>
            <person name="Kuo A."/>
            <person name="Mondo S."/>
            <person name="Calhoun S."/>
            <person name="Riley R."/>
            <person name="Ohm R."/>
            <person name="LaButti K."/>
            <person name="Andreopoulos B."/>
            <person name="Pangilinan J."/>
            <person name="Nolan M."/>
            <person name="Tritt A."/>
            <person name="Clum A."/>
            <person name="Lipzen A."/>
            <person name="Daum C."/>
            <person name="Barry K."/>
            <person name="Grigoriev I.V."/>
            <person name="Vilgalys R."/>
        </authorList>
    </citation>
    <scope>NUCLEOTIDE SEQUENCE</scope>
    <source>
        <strain evidence="4">PMI_201</strain>
    </source>
</reference>
<evidence type="ECO:0000256" key="1">
    <source>
        <dbReference type="ARBA" id="ARBA00022694"/>
    </source>
</evidence>
<protein>
    <recommendedName>
        <fullName evidence="3">tRNA-splicing endonuclease subunit Sen15 domain-containing protein</fullName>
    </recommendedName>
</protein>
<evidence type="ECO:0000259" key="3">
    <source>
        <dbReference type="Pfam" id="PF09631"/>
    </source>
</evidence>
<gene>
    <name evidence="4" type="ORF">BGW36DRAFT_256837</name>
</gene>
<dbReference type="GeneID" id="70240318"/>
<feature type="region of interest" description="Disordered" evidence="2">
    <location>
        <begin position="130"/>
        <end position="155"/>
    </location>
</feature>